<feature type="transmembrane region" description="Helical" evidence="1">
    <location>
        <begin position="6"/>
        <end position="31"/>
    </location>
</feature>
<keyword evidence="4" id="KW-1185">Reference proteome</keyword>
<accession>A0A1Y1X2Z9</accession>
<evidence type="ECO:0000256" key="1">
    <source>
        <dbReference type="SAM" id="Phobius"/>
    </source>
</evidence>
<feature type="transmembrane region" description="Helical" evidence="1">
    <location>
        <begin position="224"/>
        <end position="244"/>
    </location>
</feature>
<feature type="transmembrane region" description="Helical" evidence="1">
    <location>
        <begin position="190"/>
        <end position="212"/>
    </location>
</feature>
<feature type="transmembrane region" description="Helical" evidence="1">
    <location>
        <begin position="43"/>
        <end position="66"/>
    </location>
</feature>
<dbReference type="PROSITE" id="PS50132">
    <property type="entry name" value="RGS"/>
    <property type="match status" value="1"/>
</dbReference>
<feature type="domain" description="RGS" evidence="2">
    <location>
        <begin position="295"/>
        <end position="458"/>
    </location>
</feature>
<dbReference type="Pfam" id="PF00615">
    <property type="entry name" value="RGS"/>
    <property type="match status" value="1"/>
</dbReference>
<proteinExistence type="predicted"/>
<feature type="transmembrane region" description="Helical" evidence="1">
    <location>
        <begin position="72"/>
        <end position="90"/>
    </location>
</feature>
<dbReference type="OrthoDB" id="196547at2759"/>
<dbReference type="InterPro" id="IPR016137">
    <property type="entry name" value="RGS"/>
</dbReference>
<dbReference type="EMBL" id="MCFE01000771">
    <property type="protein sequence ID" value="ORX79704.1"/>
    <property type="molecule type" value="Genomic_DNA"/>
</dbReference>
<dbReference type="Gene3D" id="1.10.167.10">
    <property type="entry name" value="Regulator of G-protein Signalling 4, domain 2"/>
    <property type="match status" value="1"/>
</dbReference>
<dbReference type="InParanoid" id="A0A1Y1X2Z9"/>
<dbReference type="Proteomes" id="UP000193498">
    <property type="component" value="Unassembled WGS sequence"/>
</dbReference>
<organism evidence="3 4">
    <name type="scientific">Basidiobolus meristosporus CBS 931.73</name>
    <dbReference type="NCBI Taxonomy" id="1314790"/>
    <lineage>
        <taxon>Eukaryota</taxon>
        <taxon>Fungi</taxon>
        <taxon>Fungi incertae sedis</taxon>
        <taxon>Zoopagomycota</taxon>
        <taxon>Entomophthoromycotina</taxon>
        <taxon>Basidiobolomycetes</taxon>
        <taxon>Basidiobolales</taxon>
        <taxon>Basidiobolaceae</taxon>
        <taxon>Basidiobolus</taxon>
    </lineage>
</organism>
<evidence type="ECO:0000313" key="3">
    <source>
        <dbReference type="EMBL" id="ORX79704.1"/>
    </source>
</evidence>
<sequence length="466" mass="54345">MGFPTLGQNLACVALVVHCVLVFITTILYLYHHQKFSHRPLRLILLGAFGNLIISGSYYCRLMWWMDFSCSLVLWGTYLGSALYFLSLMARGVQLLVVVRFNTAKVHSQLQDTFIDDKNSFELLEHERYRHSHISRQAYNKERVTDKRLTYLVALFIFILVTAVSAMQLVRMLEPGFDEYTLCGFGWHYFPFFGITGVFLFVCCPWVIYYFWNVKDAYGLRNELITCVFLGLCIYPMYFVWTLILKEKLNSSFSSYYFITLFMLLTHLNTVGFPLIGMAYRTRKLRTIAAYDSEQFHRIFENPEMLYHFRNFAARYLCSENTCFIDDFQLLKQYCIVSAQSGMKNNSVETPLIPPKPISIFKSRPPAVTPAHVGIGLTIRKYTDAELVPTELQVRFHKFYRTYLQPGALLEINISSTAHAAVFQQMQNGRVTWDVFDNTKDQVLSLLYDNVFPDFVQNYLRKHRVV</sequence>
<dbReference type="SMART" id="SM00315">
    <property type="entry name" value="RGS"/>
    <property type="match status" value="1"/>
</dbReference>
<dbReference type="AlphaFoldDB" id="A0A1Y1X2Z9"/>
<evidence type="ECO:0000259" key="2">
    <source>
        <dbReference type="PROSITE" id="PS50132"/>
    </source>
</evidence>
<comment type="caution">
    <text evidence="3">The sequence shown here is derived from an EMBL/GenBank/DDBJ whole genome shotgun (WGS) entry which is preliminary data.</text>
</comment>
<reference evidence="3 4" key="1">
    <citation type="submission" date="2016-07" db="EMBL/GenBank/DDBJ databases">
        <title>Pervasive Adenine N6-methylation of Active Genes in Fungi.</title>
        <authorList>
            <consortium name="DOE Joint Genome Institute"/>
            <person name="Mondo S.J."/>
            <person name="Dannebaum R.O."/>
            <person name="Kuo R.C."/>
            <person name="Labutti K."/>
            <person name="Haridas S."/>
            <person name="Kuo A."/>
            <person name="Salamov A."/>
            <person name="Ahrendt S.R."/>
            <person name="Lipzen A."/>
            <person name="Sullivan W."/>
            <person name="Andreopoulos W.B."/>
            <person name="Clum A."/>
            <person name="Lindquist E."/>
            <person name="Daum C."/>
            <person name="Ramamoorthy G.K."/>
            <person name="Gryganskyi A."/>
            <person name="Culley D."/>
            <person name="Magnuson J.K."/>
            <person name="James T.Y."/>
            <person name="O'Malley M.A."/>
            <person name="Stajich J.E."/>
            <person name="Spatafora J.W."/>
            <person name="Visel A."/>
            <person name="Grigoriev I.V."/>
        </authorList>
    </citation>
    <scope>NUCLEOTIDE SEQUENCE [LARGE SCALE GENOMIC DNA]</scope>
    <source>
        <strain evidence="3 4">CBS 931.73</strain>
    </source>
</reference>
<evidence type="ECO:0000313" key="4">
    <source>
        <dbReference type="Proteomes" id="UP000193498"/>
    </source>
</evidence>
<dbReference type="InterPro" id="IPR044926">
    <property type="entry name" value="RGS_subdomain_2"/>
</dbReference>
<feature type="transmembrane region" description="Helical" evidence="1">
    <location>
        <begin position="256"/>
        <end position="276"/>
    </location>
</feature>
<dbReference type="InterPro" id="IPR036305">
    <property type="entry name" value="RGS_sf"/>
</dbReference>
<keyword evidence="1" id="KW-1133">Transmembrane helix</keyword>
<feature type="transmembrane region" description="Helical" evidence="1">
    <location>
        <begin position="149"/>
        <end position="170"/>
    </location>
</feature>
<protein>
    <recommendedName>
        <fullName evidence="2">RGS domain-containing protein</fullName>
    </recommendedName>
</protein>
<dbReference type="SUPFAM" id="SSF48097">
    <property type="entry name" value="Regulator of G-protein signaling, RGS"/>
    <property type="match status" value="1"/>
</dbReference>
<gene>
    <name evidence="3" type="ORF">K493DRAFT_362507</name>
</gene>
<keyword evidence="1" id="KW-0472">Membrane</keyword>
<keyword evidence="1" id="KW-0812">Transmembrane</keyword>
<name>A0A1Y1X2Z9_9FUNG</name>